<evidence type="ECO:0000313" key="4">
    <source>
        <dbReference type="Proteomes" id="UP001187192"/>
    </source>
</evidence>
<dbReference type="Proteomes" id="UP001187192">
    <property type="component" value="Unassembled WGS sequence"/>
</dbReference>
<gene>
    <name evidence="2" type="ORF">TIFTF001_056345</name>
    <name evidence="3" type="ORF">TIFTF001_056347</name>
</gene>
<comment type="caution">
    <text evidence="3">The sequence shown here is derived from an EMBL/GenBank/DDBJ whole genome shotgun (WGS) entry which is preliminary data.</text>
</comment>
<dbReference type="AlphaFoldDB" id="A0AA88EIR7"/>
<evidence type="ECO:0000313" key="2">
    <source>
        <dbReference type="EMBL" id="GMN75714.1"/>
    </source>
</evidence>
<feature type="region of interest" description="Disordered" evidence="1">
    <location>
        <begin position="1"/>
        <end position="28"/>
    </location>
</feature>
<evidence type="ECO:0000256" key="1">
    <source>
        <dbReference type="SAM" id="MobiDB-lite"/>
    </source>
</evidence>
<dbReference type="EMBL" id="BTGU01020494">
    <property type="protein sequence ID" value="GMN75717.1"/>
    <property type="molecule type" value="Genomic_DNA"/>
</dbReference>
<feature type="compositionally biased region" description="Acidic residues" evidence="1">
    <location>
        <begin position="16"/>
        <end position="28"/>
    </location>
</feature>
<proteinExistence type="predicted"/>
<sequence>MAEFRNGGVLPSATEWDGDDDDEPFTEEDLEAIEAVFQSVSKKPRPEQDLVNGRRLPNSILALQHPDSFSLSPCQGFSLA</sequence>
<accession>A0AA88EIR7</accession>
<evidence type="ECO:0000313" key="3">
    <source>
        <dbReference type="EMBL" id="GMN75717.1"/>
    </source>
</evidence>
<keyword evidence="4" id="KW-1185">Reference proteome</keyword>
<protein>
    <submittedName>
        <fullName evidence="3">Uncharacterized protein</fullName>
    </submittedName>
</protein>
<organism evidence="3 4">
    <name type="scientific">Ficus carica</name>
    <name type="common">Common fig</name>
    <dbReference type="NCBI Taxonomy" id="3494"/>
    <lineage>
        <taxon>Eukaryota</taxon>
        <taxon>Viridiplantae</taxon>
        <taxon>Streptophyta</taxon>
        <taxon>Embryophyta</taxon>
        <taxon>Tracheophyta</taxon>
        <taxon>Spermatophyta</taxon>
        <taxon>Magnoliopsida</taxon>
        <taxon>eudicotyledons</taxon>
        <taxon>Gunneridae</taxon>
        <taxon>Pentapetalae</taxon>
        <taxon>rosids</taxon>
        <taxon>fabids</taxon>
        <taxon>Rosales</taxon>
        <taxon>Moraceae</taxon>
        <taxon>Ficeae</taxon>
        <taxon>Ficus</taxon>
    </lineage>
</organism>
<reference evidence="3" key="1">
    <citation type="submission" date="2023-07" db="EMBL/GenBank/DDBJ databases">
        <title>draft genome sequence of fig (Ficus carica).</title>
        <authorList>
            <person name="Takahashi T."/>
            <person name="Nishimura K."/>
        </authorList>
    </citation>
    <scope>NUCLEOTIDE SEQUENCE</scope>
</reference>
<name>A0AA88EIR7_FICCA</name>
<dbReference type="EMBL" id="BTGU01020492">
    <property type="protein sequence ID" value="GMN75714.1"/>
    <property type="molecule type" value="Genomic_DNA"/>
</dbReference>